<dbReference type="Proteomes" id="UP000024942">
    <property type="component" value="Unassembled WGS sequence"/>
</dbReference>
<dbReference type="eggNOG" id="COG0858">
    <property type="taxonomic scope" value="Bacteria"/>
</dbReference>
<evidence type="ECO:0000256" key="2">
    <source>
        <dbReference type="HAMAP-Rule" id="MF_00003"/>
    </source>
</evidence>
<comment type="caution">
    <text evidence="3">The sequence shown here is derived from an EMBL/GenBank/DDBJ whole genome shotgun (WGS) entry which is preliminary data.</text>
</comment>
<dbReference type="STRING" id="1280953.HOC_14488"/>
<protein>
    <recommendedName>
        <fullName evidence="2">Ribosome-binding factor A</fullName>
    </recommendedName>
</protein>
<keyword evidence="4" id="KW-1185">Reference proteome</keyword>
<dbReference type="HAMAP" id="MF_00003">
    <property type="entry name" value="RbfA"/>
    <property type="match status" value="1"/>
</dbReference>
<dbReference type="GO" id="GO:0043024">
    <property type="term" value="F:ribosomal small subunit binding"/>
    <property type="evidence" value="ECO:0007669"/>
    <property type="project" value="TreeGrafter"/>
</dbReference>
<dbReference type="Pfam" id="PF02033">
    <property type="entry name" value="RBFA"/>
    <property type="match status" value="1"/>
</dbReference>
<gene>
    <name evidence="2" type="primary">rbfA</name>
    <name evidence="3" type="ORF">HOC_14488</name>
</gene>
<dbReference type="PATRIC" id="fig|1280953.3.peg.2914"/>
<name>A0A059G424_9PROT</name>
<dbReference type="NCBIfam" id="TIGR00082">
    <property type="entry name" value="rbfA"/>
    <property type="match status" value="1"/>
</dbReference>
<organism evidence="3 4">
    <name type="scientific">Hyphomonas oceanitis SCH89</name>
    <dbReference type="NCBI Taxonomy" id="1280953"/>
    <lineage>
        <taxon>Bacteria</taxon>
        <taxon>Pseudomonadati</taxon>
        <taxon>Pseudomonadota</taxon>
        <taxon>Alphaproteobacteria</taxon>
        <taxon>Hyphomonadales</taxon>
        <taxon>Hyphomonadaceae</taxon>
        <taxon>Hyphomonas</taxon>
    </lineage>
</organism>
<accession>A0A059G424</accession>
<dbReference type="SUPFAM" id="SSF89919">
    <property type="entry name" value="Ribosome-binding factor A, RbfA"/>
    <property type="match status" value="1"/>
</dbReference>
<dbReference type="Gene3D" id="3.30.300.20">
    <property type="match status" value="1"/>
</dbReference>
<dbReference type="PANTHER" id="PTHR33515">
    <property type="entry name" value="RIBOSOME-BINDING FACTOR A, CHLOROPLASTIC-RELATED"/>
    <property type="match status" value="1"/>
</dbReference>
<comment type="function">
    <text evidence="2">One of several proteins that assist in the late maturation steps of the functional core of the 30S ribosomal subunit. Associates with free 30S ribosomal subunits (but not with 30S subunits that are part of 70S ribosomes or polysomes). Required for efficient processing of 16S rRNA. May interact with the 5'-terminal helix region of 16S rRNA.</text>
</comment>
<reference evidence="3 4" key="1">
    <citation type="journal article" date="2014" name="Antonie Van Leeuwenhoek">
        <title>Hyphomonas beringensis sp. nov. and Hyphomonas chukchiensis sp. nov., isolated from surface seawater of the Bering Sea and Chukchi Sea.</title>
        <authorList>
            <person name="Li C."/>
            <person name="Lai Q."/>
            <person name="Li G."/>
            <person name="Dong C."/>
            <person name="Wang J."/>
            <person name="Liao Y."/>
            <person name="Shao Z."/>
        </authorList>
    </citation>
    <scope>NUCLEOTIDE SEQUENCE [LARGE SCALE GENOMIC DNA]</scope>
    <source>
        <strain evidence="3 4">SCH89</strain>
    </source>
</reference>
<proteinExistence type="inferred from homology"/>
<keyword evidence="1 2" id="KW-0690">Ribosome biogenesis</keyword>
<dbReference type="NCBIfam" id="NF001802">
    <property type="entry name" value="PRK00521.2-5"/>
    <property type="match status" value="1"/>
</dbReference>
<evidence type="ECO:0000313" key="4">
    <source>
        <dbReference type="Proteomes" id="UP000024942"/>
    </source>
</evidence>
<evidence type="ECO:0000313" key="3">
    <source>
        <dbReference type="EMBL" id="KDA01607.1"/>
    </source>
</evidence>
<dbReference type="PROSITE" id="PS01319">
    <property type="entry name" value="RBFA"/>
    <property type="match status" value="1"/>
</dbReference>
<dbReference type="GO" id="GO:0005829">
    <property type="term" value="C:cytosol"/>
    <property type="evidence" value="ECO:0007669"/>
    <property type="project" value="TreeGrafter"/>
</dbReference>
<dbReference type="PANTHER" id="PTHR33515:SF1">
    <property type="entry name" value="RIBOSOME-BINDING FACTOR A, CHLOROPLASTIC-RELATED"/>
    <property type="match status" value="1"/>
</dbReference>
<keyword evidence="2" id="KW-0963">Cytoplasm</keyword>
<dbReference type="AlphaFoldDB" id="A0A059G424"/>
<dbReference type="InterPro" id="IPR015946">
    <property type="entry name" value="KH_dom-like_a/b"/>
</dbReference>
<dbReference type="EMBL" id="ARYL01000024">
    <property type="protein sequence ID" value="KDA01607.1"/>
    <property type="molecule type" value="Genomic_DNA"/>
</dbReference>
<comment type="subunit">
    <text evidence="2">Monomer. Binds 30S ribosomal subunits, but not 50S ribosomal subunits or 70S ribosomes.</text>
</comment>
<sequence>MARKPASAGMPSQRQLRAGEIIRHALADILTREDLRDPDLASVIITVGEVRCSPDLRHANIFVTPLGDDTQEGRDKLAEALTRAAAFLRGKLGREIDMKFTPQLHFIADKSYDEATHIDRLLADPRVKRDLED</sequence>
<dbReference type="OrthoDB" id="9805051at2"/>
<comment type="similarity">
    <text evidence="2">Belongs to the RbfA family.</text>
</comment>
<evidence type="ECO:0000256" key="1">
    <source>
        <dbReference type="ARBA" id="ARBA00022517"/>
    </source>
</evidence>
<dbReference type="InterPro" id="IPR020053">
    <property type="entry name" value="Ribosome-bd_factorA_CS"/>
</dbReference>
<dbReference type="InterPro" id="IPR000238">
    <property type="entry name" value="RbfA"/>
</dbReference>
<comment type="subcellular location">
    <subcellularLocation>
        <location evidence="2">Cytoplasm</location>
    </subcellularLocation>
</comment>
<dbReference type="GO" id="GO:0030490">
    <property type="term" value="P:maturation of SSU-rRNA"/>
    <property type="evidence" value="ECO:0007669"/>
    <property type="project" value="UniProtKB-UniRule"/>
</dbReference>
<dbReference type="InterPro" id="IPR023799">
    <property type="entry name" value="RbfA_dom_sf"/>
</dbReference>
<dbReference type="RefSeq" id="WP_035539802.1">
    <property type="nucleotide sequence ID" value="NZ_ARYL01000024.1"/>
</dbReference>